<comment type="subcellular location">
    <subcellularLocation>
        <location evidence="1">Cell membrane</location>
        <topology evidence="1">Multi-pass membrane protein</topology>
    </subcellularLocation>
</comment>
<name>A0ABM7LJA9_9ACTN</name>
<evidence type="ECO:0000313" key="10">
    <source>
        <dbReference type="Proteomes" id="UP000676967"/>
    </source>
</evidence>
<accession>A0ABM7LJA9</accession>
<keyword evidence="6 7" id="KW-0472">Membrane</keyword>
<feature type="transmembrane region" description="Helical" evidence="7">
    <location>
        <begin position="97"/>
        <end position="118"/>
    </location>
</feature>
<feature type="transmembrane region" description="Helical" evidence="7">
    <location>
        <begin position="39"/>
        <end position="58"/>
    </location>
</feature>
<dbReference type="PANTHER" id="PTHR30506">
    <property type="entry name" value="INNER MEMBRANE PROTEIN"/>
    <property type="match status" value="1"/>
</dbReference>
<evidence type="ECO:0000256" key="5">
    <source>
        <dbReference type="ARBA" id="ARBA00022989"/>
    </source>
</evidence>
<gene>
    <name evidence="9" type="ORF">Aiant_00090</name>
</gene>
<feature type="transmembrane region" description="Helical" evidence="7">
    <location>
        <begin position="160"/>
        <end position="180"/>
    </location>
</feature>
<evidence type="ECO:0000256" key="4">
    <source>
        <dbReference type="ARBA" id="ARBA00022692"/>
    </source>
</evidence>
<evidence type="ECO:0000313" key="9">
    <source>
        <dbReference type="EMBL" id="BCJ39352.1"/>
    </source>
</evidence>
<keyword evidence="3" id="KW-1003">Cell membrane</keyword>
<evidence type="ECO:0000256" key="7">
    <source>
        <dbReference type="SAM" id="Phobius"/>
    </source>
</evidence>
<evidence type="ECO:0000259" key="8">
    <source>
        <dbReference type="Pfam" id="PF03458"/>
    </source>
</evidence>
<keyword evidence="5 7" id="KW-1133">Transmembrane helix</keyword>
<evidence type="ECO:0000256" key="6">
    <source>
        <dbReference type="ARBA" id="ARBA00023136"/>
    </source>
</evidence>
<dbReference type="EMBL" id="AP023356">
    <property type="protein sequence ID" value="BCJ39352.1"/>
    <property type="molecule type" value="Genomic_DNA"/>
</dbReference>
<sequence>MAAPDTGWMSSHLALVVLELVGIFVFAISGALTAIKKDFDAIGILILAEVTATGGGVIRDLIIGDTPPAAFRQVEVLLVPLIAAVVAFFAHPVVERLNFTVLLFDAAGLGLFCVTGTLKALDHGLGPVQSAALGVTTGVGGGLLRDVIARETPALVQVNTDLYAIPAMLGAAAVTVAHRLELPMSVAAPAAAAFVFAFRVVAMVRHWTAPRAWTRRSDASSKRA</sequence>
<dbReference type="Pfam" id="PF03458">
    <property type="entry name" value="Gly_transporter"/>
    <property type="match status" value="2"/>
</dbReference>
<keyword evidence="4 7" id="KW-0812">Transmembrane</keyword>
<protein>
    <submittedName>
        <fullName evidence="9">UPF0126 membrane protein</fullName>
    </submittedName>
</protein>
<feature type="domain" description="Glycine transporter" evidence="8">
    <location>
        <begin position="103"/>
        <end position="178"/>
    </location>
</feature>
<feature type="transmembrane region" description="Helical" evidence="7">
    <location>
        <begin position="186"/>
        <end position="207"/>
    </location>
</feature>
<dbReference type="PANTHER" id="PTHR30506:SF3">
    <property type="entry name" value="UPF0126 INNER MEMBRANE PROTEIN YADS-RELATED"/>
    <property type="match status" value="1"/>
</dbReference>
<evidence type="ECO:0000256" key="3">
    <source>
        <dbReference type="ARBA" id="ARBA00022475"/>
    </source>
</evidence>
<organism evidence="9 10">
    <name type="scientific">Actinoplanes ianthinogenes</name>
    <dbReference type="NCBI Taxonomy" id="122358"/>
    <lineage>
        <taxon>Bacteria</taxon>
        <taxon>Bacillati</taxon>
        <taxon>Actinomycetota</taxon>
        <taxon>Actinomycetes</taxon>
        <taxon>Micromonosporales</taxon>
        <taxon>Micromonosporaceae</taxon>
        <taxon>Actinoplanes</taxon>
    </lineage>
</organism>
<evidence type="ECO:0000256" key="1">
    <source>
        <dbReference type="ARBA" id="ARBA00004651"/>
    </source>
</evidence>
<dbReference type="Proteomes" id="UP000676967">
    <property type="component" value="Chromosome"/>
</dbReference>
<proteinExistence type="inferred from homology"/>
<comment type="similarity">
    <text evidence="2">Belongs to the UPF0126 family.</text>
</comment>
<evidence type="ECO:0000256" key="2">
    <source>
        <dbReference type="ARBA" id="ARBA00008193"/>
    </source>
</evidence>
<reference evidence="9 10" key="1">
    <citation type="submission" date="2020-08" db="EMBL/GenBank/DDBJ databases">
        <title>Whole genome shotgun sequence of Actinoplanes ianthinogenes NBRC 13996.</title>
        <authorList>
            <person name="Komaki H."/>
            <person name="Tamura T."/>
        </authorList>
    </citation>
    <scope>NUCLEOTIDE SEQUENCE [LARGE SCALE GENOMIC DNA]</scope>
    <source>
        <strain evidence="9 10">NBRC 13996</strain>
    </source>
</reference>
<dbReference type="InterPro" id="IPR005115">
    <property type="entry name" value="Gly_transporter"/>
</dbReference>
<feature type="domain" description="Glycine transporter" evidence="8">
    <location>
        <begin position="17"/>
        <end position="91"/>
    </location>
</feature>
<feature type="transmembrane region" description="Helical" evidence="7">
    <location>
        <begin position="70"/>
        <end position="90"/>
    </location>
</feature>
<feature type="transmembrane region" description="Helical" evidence="7">
    <location>
        <begin position="12"/>
        <end position="32"/>
    </location>
</feature>
<keyword evidence="10" id="KW-1185">Reference proteome</keyword>